<keyword evidence="1" id="KW-0175">Coiled coil</keyword>
<gene>
    <name evidence="4" type="ordered locus">Nitsa_1116</name>
</gene>
<dbReference type="Proteomes" id="UP000008633">
    <property type="component" value="Chromosome"/>
</dbReference>
<feature type="chain" id="PRO_5003214681" description="DUF2059 domain-containing protein" evidence="2">
    <location>
        <begin position="23"/>
        <end position="176"/>
    </location>
</feature>
<reference evidence="4 5" key="1">
    <citation type="journal article" date="2011" name="Stand. Genomic Sci.">
        <title>Complete genome sequence of Nitratifractor salsuginis type strain (E9I37-1).</title>
        <authorList>
            <person name="Anderson I."/>
            <person name="Sikorski J."/>
            <person name="Zeytun A."/>
            <person name="Nolan M."/>
            <person name="Lapidus A."/>
            <person name="Lucas S."/>
            <person name="Hammon N."/>
            <person name="Deshpande S."/>
            <person name="Cheng J.F."/>
            <person name="Tapia R."/>
            <person name="Han C."/>
            <person name="Goodwin L."/>
            <person name="Pitluck S."/>
            <person name="Liolios K."/>
            <person name="Pagani I."/>
            <person name="Ivanova N."/>
            <person name="Huntemann M."/>
            <person name="Mavromatis K."/>
            <person name="Ovchinikova G."/>
            <person name="Pati A."/>
            <person name="Chen A."/>
            <person name="Palaniappan K."/>
            <person name="Land M."/>
            <person name="Hauser L."/>
            <person name="Brambilla E.M."/>
            <person name="Ngatchou-Djao O.D."/>
            <person name="Rohde M."/>
            <person name="Tindall B.J."/>
            <person name="Goker M."/>
            <person name="Detter J.C."/>
            <person name="Woyke T."/>
            <person name="Bristow J."/>
            <person name="Eisen J.A."/>
            <person name="Markowitz V."/>
            <person name="Hugenholtz P."/>
            <person name="Klenk H.P."/>
            <person name="Kyrpides N.C."/>
        </authorList>
    </citation>
    <scope>NUCLEOTIDE SEQUENCE [LARGE SCALE GENOMIC DNA]</scope>
    <source>
        <strain evidence="5">DSM 16511 / JCM 12458 / E9I37-1</strain>
    </source>
</reference>
<reference evidence="5" key="2">
    <citation type="submission" date="2011-01" db="EMBL/GenBank/DDBJ databases">
        <title>The complete genome of Nitratifractor salsuginis DSM 16511.</title>
        <authorList>
            <consortium name="US DOE Joint Genome Institute (JGI-PGF)"/>
            <person name="Lucas S."/>
            <person name="Copeland A."/>
            <person name="Lapidus A."/>
            <person name="Bruce D."/>
            <person name="Goodwin L."/>
            <person name="Pitluck S."/>
            <person name="Kyrpides N."/>
            <person name="Mavromatis K."/>
            <person name="Ivanova N."/>
            <person name="Mikhailova N."/>
            <person name="Zeytun A."/>
            <person name="Detter J.C."/>
            <person name="Tapia R."/>
            <person name="Han C."/>
            <person name="Land M."/>
            <person name="Hauser L."/>
            <person name="Markowitz V."/>
            <person name="Cheng J.-F."/>
            <person name="Hugenholtz P."/>
            <person name="Woyke T."/>
            <person name="Wu D."/>
            <person name="Tindall B."/>
            <person name="Schuetze A."/>
            <person name="Brambilla E."/>
            <person name="Klenk H.-P."/>
            <person name="Eisen J.A."/>
        </authorList>
    </citation>
    <scope>NUCLEOTIDE SEQUENCE [LARGE SCALE GENOMIC DNA]</scope>
    <source>
        <strain evidence="5">DSM 16511 / JCM 12458 / E9I37-1</strain>
    </source>
</reference>
<evidence type="ECO:0000313" key="4">
    <source>
        <dbReference type="EMBL" id="ADV46370.1"/>
    </source>
</evidence>
<protein>
    <recommendedName>
        <fullName evidence="3">DUF2059 domain-containing protein</fullName>
    </recommendedName>
</protein>
<dbReference type="Pfam" id="PF09832">
    <property type="entry name" value="DUF2059"/>
    <property type="match status" value="1"/>
</dbReference>
<dbReference type="EMBL" id="CP002452">
    <property type="protein sequence ID" value="ADV46370.1"/>
    <property type="molecule type" value="Genomic_DNA"/>
</dbReference>
<dbReference type="eggNOG" id="COG3184">
    <property type="taxonomic scope" value="Bacteria"/>
</dbReference>
<evidence type="ECO:0000313" key="5">
    <source>
        <dbReference type="Proteomes" id="UP000008633"/>
    </source>
</evidence>
<dbReference type="InterPro" id="IPR018637">
    <property type="entry name" value="DUF2059"/>
</dbReference>
<proteinExistence type="predicted"/>
<feature type="signal peptide" evidence="2">
    <location>
        <begin position="1"/>
        <end position="22"/>
    </location>
</feature>
<keyword evidence="2" id="KW-0732">Signal</keyword>
<dbReference type="KEGG" id="nsa:Nitsa_1116"/>
<accession>E6WXZ6</accession>
<name>E6WXZ6_NITSE</name>
<evidence type="ECO:0000259" key="3">
    <source>
        <dbReference type="Pfam" id="PF09832"/>
    </source>
</evidence>
<keyword evidence="5" id="KW-1185">Reference proteome</keyword>
<organism evidence="4 5">
    <name type="scientific">Nitratifractor salsuginis (strain DSM 16511 / JCM 12458 / E9I37-1)</name>
    <dbReference type="NCBI Taxonomy" id="749222"/>
    <lineage>
        <taxon>Bacteria</taxon>
        <taxon>Pseudomonadati</taxon>
        <taxon>Campylobacterota</taxon>
        <taxon>Epsilonproteobacteria</taxon>
        <taxon>Campylobacterales</taxon>
        <taxon>Sulfurovaceae</taxon>
        <taxon>Nitratifractor</taxon>
    </lineage>
</organism>
<evidence type="ECO:0000256" key="2">
    <source>
        <dbReference type="SAM" id="SignalP"/>
    </source>
</evidence>
<dbReference type="RefSeq" id="WP_013554061.1">
    <property type="nucleotide sequence ID" value="NC_014935.1"/>
</dbReference>
<dbReference type="HOGENOM" id="CLU_1523620_0_0_7"/>
<dbReference type="STRING" id="749222.Nitsa_1116"/>
<evidence type="ECO:0000256" key="1">
    <source>
        <dbReference type="SAM" id="Coils"/>
    </source>
</evidence>
<dbReference type="AlphaFoldDB" id="E6WXZ6"/>
<dbReference type="OrthoDB" id="5510290at2"/>
<feature type="coiled-coil region" evidence="1">
    <location>
        <begin position="145"/>
        <end position="173"/>
    </location>
</feature>
<feature type="domain" description="DUF2059" evidence="3">
    <location>
        <begin position="99"/>
        <end position="156"/>
    </location>
</feature>
<sequence length="176" mass="19897">MIKTSMKTLLAISLLFGGSALMAGPKEAPAAKKTQAPKLKPLTPEAEKAAYELFKALKMKEGIRTALDRSLEIQLKRQPAMAPYEDIYKDFFHKYTKWEDMKKDLAKLYAQAFSPEEMHELAKFYSTKLGQKSLSVLPRLTQLSMLLAQQRIAKHANELKKAVAQRAKELEAKAKK</sequence>